<dbReference type="GO" id="GO:0004803">
    <property type="term" value="F:transposase activity"/>
    <property type="evidence" value="ECO:0007669"/>
    <property type="project" value="InterPro"/>
</dbReference>
<dbReference type="GO" id="GO:0003677">
    <property type="term" value="F:DNA binding"/>
    <property type="evidence" value="ECO:0007669"/>
    <property type="project" value="InterPro"/>
</dbReference>
<evidence type="ECO:0000313" key="3">
    <source>
        <dbReference type="Proteomes" id="UP000033858"/>
    </source>
</evidence>
<accession>A0A0G0UJJ3</accession>
<organism evidence="2 3">
    <name type="scientific">Candidatus Woesebacteria bacterium GW2011_GWB1_41_10</name>
    <dbReference type="NCBI Taxonomy" id="1618577"/>
    <lineage>
        <taxon>Bacteria</taxon>
        <taxon>Candidatus Woeseibacteriota</taxon>
    </lineage>
</organism>
<dbReference type="AlphaFoldDB" id="A0A0G0UJJ3"/>
<dbReference type="Proteomes" id="UP000033858">
    <property type="component" value="Unassembled WGS sequence"/>
</dbReference>
<dbReference type="EMBL" id="LCAE01000004">
    <property type="protein sequence ID" value="KKR87651.1"/>
    <property type="molecule type" value="Genomic_DNA"/>
</dbReference>
<comment type="caution">
    <text evidence="2">The sequence shown here is derived from an EMBL/GenBank/DDBJ whole genome shotgun (WGS) entry which is preliminary data.</text>
</comment>
<dbReference type="InterPro" id="IPR036515">
    <property type="entry name" value="Transposase_17_sf"/>
</dbReference>
<dbReference type="GO" id="GO:0006313">
    <property type="term" value="P:DNA transposition"/>
    <property type="evidence" value="ECO:0007669"/>
    <property type="project" value="InterPro"/>
</dbReference>
<feature type="domain" description="Transposase IS200-like" evidence="1">
    <location>
        <begin position="11"/>
        <end position="155"/>
    </location>
</feature>
<dbReference type="Gene3D" id="3.30.70.1290">
    <property type="entry name" value="Transposase IS200-like"/>
    <property type="match status" value="1"/>
</dbReference>
<proteinExistence type="predicted"/>
<dbReference type="SMART" id="SM01321">
    <property type="entry name" value="Y1_Tnp"/>
    <property type="match status" value="1"/>
</dbReference>
<dbReference type="PATRIC" id="fig|1618577.3.peg.86"/>
<name>A0A0G0UJJ3_9BACT</name>
<dbReference type="SUPFAM" id="SSF143422">
    <property type="entry name" value="Transposase IS200-like"/>
    <property type="match status" value="1"/>
</dbReference>
<gene>
    <name evidence="2" type="ORF">UU32_C0004G0016</name>
</gene>
<sequence length="218" mass="25702">MPARNTVKIDVEESFYHVYNRGVEKRTIFQDEQDYKVFLKYLKDYLSPPPKREDIIQTFTLKGTSFRGVPYMPNNFFEKIDLIAYCLMPNHFHLLVKQKDKGLMQSLMRSIATKYSMYFNKKYSRVGTLFQGIYKAAMVTGENYLLHLTRYIHLNPSQYSSYGEYLGIRNTTWVKPDLVLSYFSQNKTDSDKLTSYKTFVESQIEDKDMLKGFVLDTP</sequence>
<dbReference type="PANTHER" id="PTHR34322">
    <property type="entry name" value="TRANSPOSASE, Y1_TNP DOMAIN-CONTAINING"/>
    <property type="match status" value="1"/>
</dbReference>
<evidence type="ECO:0000259" key="1">
    <source>
        <dbReference type="SMART" id="SM01321"/>
    </source>
</evidence>
<protein>
    <recommendedName>
        <fullName evidence="1">Transposase IS200-like domain-containing protein</fullName>
    </recommendedName>
</protein>
<dbReference type="Pfam" id="PF01797">
    <property type="entry name" value="Y1_Tnp"/>
    <property type="match status" value="1"/>
</dbReference>
<dbReference type="InterPro" id="IPR002686">
    <property type="entry name" value="Transposase_17"/>
</dbReference>
<reference evidence="2 3" key="1">
    <citation type="journal article" date="2015" name="Nature">
        <title>rRNA introns, odd ribosomes, and small enigmatic genomes across a large radiation of phyla.</title>
        <authorList>
            <person name="Brown C.T."/>
            <person name="Hug L.A."/>
            <person name="Thomas B.C."/>
            <person name="Sharon I."/>
            <person name="Castelle C.J."/>
            <person name="Singh A."/>
            <person name="Wilkins M.J."/>
            <person name="Williams K.H."/>
            <person name="Banfield J.F."/>
        </authorList>
    </citation>
    <scope>NUCLEOTIDE SEQUENCE [LARGE SCALE GENOMIC DNA]</scope>
</reference>
<dbReference type="PANTHER" id="PTHR34322:SF2">
    <property type="entry name" value="TRANSPOSASE IS200-LIKE DOMAIN-CONTAINING PROTEIN"/>
    <property type="match status" value="1"/>
</dbReference>
<evidence type="ECO:0000313" key="2">
    <source>
        <dbReference type="EMBL" id="KKR87651.1"/>
    </source>
</evidence>